<evidence type="ECO:0000313" key="2">
    <source>
        <dbReference type="EMBL" id="MDJ1484190.1"/>
    </source>
</evidence>
<dbReference type="AlphaFoldDB" id="A0AAE3QVA4"/>
<dbReference type="Pfam" id="PF13795">
    <property type="entry name" value="HupE_UreJ_2"/>
    <property type="match status" value="1"/>
</dbReference>
<feature type="transmembrane region" description="Helical" evidence="1">
    <location>
        <begin position="274"/>
        <end position="292"/>
    </location>
</feature>
<name>A0AAE3QVA4_9BACT</name>
<keyword evidence="1" id="KW-1133">Transmembrane helix</keyword>
<keyword evidence="1" id="KW-0812">Transmembrane</keyword>
<keyword evidence="1" id="KW-0472">Membrane</keyword>
<feature type="transmembrane region" description="Helical" evidence="1">
    <location>
        <begin position="209"/>
        <end position="226"/>
    </location>
</feature>
<protein>
    <submittedName>
        <fullName evidence="2">HupE/UreJ family protein</fullName>
    </submittedName>
</protein>
<feature type="transmembrane region" description="Helical" evidence="1">
    <location>
        <begin position="325"/>
        <end position="348"/>
    </location>
</feature>
<dbReference type="InterPro" id="IPR032809">
    <property type="entry name" value="Put_HupE_UreJ"/>
</dbReference>
<reference evidence="2" key="1">
    <citation type="submission" date="2023-05" db="EMBL/GenBank/DDBJ databases">
        <authorList>
            <person name="Zhang X."/>
        </authorList>
    </citation>
    <scope>NUCLEOTIDE SEQUENCE</scope>
    <source>
        <strain evidence="2">YF14B1</strain>
    </source>
</reference>
<dbReference type="EMBL" id="JASJOS010000013">
    <property type="protein sequence ID" value="MDJ1484190.1"/>
    <property type="molecule type" value="Genomic_DNA"/>
</dbReference>
<dbReference type="RefSeq" id="WP_313985156.1">
    <property type="nucleotide sequence ID" value="NZ_JASJOS010000013.1"/>
</dbReference>
<feature type="transmembrane region" description="Helical" evidence="1">
    <location>
        <begin position="238"/>
        <end position="262"/>
    </location>
</feature>
<evidence type="ECO:0000313" key="3">
    <source>
        <dbReference type="Proteomes" id="UP001241110"/>
    </source>
</evidence>
<gene>
    <name evidence="2" type="ORF">QNI16_27070</name>
</gene>
<evidence type="ECO:0000256" key="1">
    <source>
        <dbReference type="SAM" id="Phobius"/>
    </source>
</evidence>
<comment type="caution">
    <text evidence="2">The sequence shown here is derived from an EMBL/GenBank/DDBJ whole genome shotgun (WGS) entry which is preliminary data.</text>
</comment>
<accession>A0AAE3QVA4</accession>
<proteinExistence type="predicted"/>
<organism evidence="2 3">
    <name type="scientific">Xanthocytophaga flava</name>
    <dbReference type="NCBI Taxonomy" id="3048013"/>
    <lineage>
        <taxon>Bacteria</taxon>
        <taxon>Pseudomonadati</taxon>
        <taxon>Bacteroidota</taxon>
        <taxon>Cytophagia</taxon>
        <taxon>Cytophagales</taxon>
        <taxon>Rhodocytophagaceae</taxon>
        <taxon>Xanthocytophaga</taxon>
    </lineage>
</organism>
<sequence length="349" mass="38520">MKIKNTQWLLLLIGILGYGWAEAHSLPDCKAQLLVQSEQVVIKFRSPYEILELASKAKIDLSSQESVEALKRYLVQHTHISDSLHNKWTISASTITTEQTTDPNIGTYPEIIAELYLKPDNSNSVHSFVLHSDWVIHQIPTQSILVSIEQDWANGIIENSGHQLGMIAWDIPSGKILPLQIQLEQGSWIKGFVSMLKLGMTHIQEGTDHILFVMVLLLPCMLVPIGKQWDNYRGLKSSLLQILNLVTAFTVGHSLTLLLGTLGWVQLPSQPVEILIAVSILVSAVHAIFPVFSGKEKYIAIGFGLIHGLAFSSVLADLTVSTPTLLVSILGFNLGIELMQFLLIAGIIP</sequence>
<dbReference type="Proteomes" id="UP001241110">
    <property type="component" value="Unassembled WGS sequence"/>
</dbReference>
<feature type="transmembrane region" description="Helical" evidence="1">
    <location>
        <begin position="299"/>
        <end position="319"/>
    </location>
</feature>